<gene>
    <name evidence="2" type="ORF">MALV_58350</name>
</gene>
<evidence type="ECO:0000313" key="2">
    <source>
        <dbReference type="EMBL" id="BBX30710.1"/>
    </source>
</evidence>
<name>A0A6N4V0M6_9MYCO</name>
<dbReference type="InterPro" id="IPR041375">
    <property type="entry name" value="VapC45_PIN-like"/>
</dbReference>
<keyword evidence="2" id="KW-0614">Plasmid</keyword>
<sequence length="150" mass="17044">MKFFLDENINYGCLAPLRAVYREHEFRHAHDEGLAGEQDVPLFGKLQEQKYDAILTKDRNQLTNPEERRALFDSGLHWIGHVAKGFKGLMNLTMETATVTAGLIYVLNDWKPEPHSYQLRGIPNEPGQRVKVRAVALDEWQGDLSGRGVA</sequence>
<dbReference type="Pfam" id="PF18478">
    <property type="entry name" value="PIN_10"/>
    <property type="match status" value="1"/>
</dbReference>
<evidence type="ECO:0000259" key="1">
    <source>
        <dbReference type="Pfam" id="PF18478"/>
    </source>
</evidence>
<dbReference type="RefSeq" id="WP_163670714.1">
    <property type="nucleotide sequence ID" value="NZ_AP022566.1"/>
</dbReference>
<reference evidence="2 3" key="1">
    <citation type="journal article" date="2019" name="Emerg. Microbes Infect.">
        <title>Comprehensive subspecies identification of 175 nontuberculous mycobacteria species based on 7547 genomic profiles.</title>
        <authorList>
            <person name="Matsumoto Y."/>
            <person name="Kinjo T."/>
            <person name="Motooka D."/>
            <person name="Nabeya D."/>
            <person name="Jung N."/>
            <person name="Uechi K."/>
            <person name="Horii T."/>
            <person name="Iida T."/>
            <person name="Fujita J."/>
            <person name="Nakamura S."/>
        </authorList>
    </citation>
    <scope>NUCLEOTIDE SEQUENCE [LARGE SCALE GENOMIC DNA]</scope>
    <source>
        <strain evidence="2 3">JCM 12272</strain>
        <plasmid evidence="2">pJCM12272</plasmid>
    </source>
</reference>
<dbReference type="KEGG" id="malv:MALV_58350"/>
<dbReference type="Proteomes" id="UP000466906">
    <property type="component" value="Plasmid pJCM12272"/>
</dbReference>
<dbReference type="AlphaFoldDB" id="A0A6N4V0M6"/>
<evidence type="ECO:0000313" key="3">
    <source>
        <dbReference type="Proteomes" id="UP000466906"/>
    </source>
</evidence>
<keyword evidence="3" id="KW-1185">Reference proteome</keyword>
<feature type="domain" description="VapC45 PIN like" evidence="1">
    <location>
        <begin position="1"/>
        <end position="78"/>
    </location>
</feature>
<accession>A0A6N4V0M6</accession>
<organism evidence="2 3">
    <name type="scientific">Mycolicibacterium alvei</name>
    <dbReference type="NCBI Taxonomy" id="67081"/>
    <lineage>
        <taxon>Bacteria</taxon>
        <taxon>Bacillati</taxon>
        <taxon>Actinomycetota</taxon>
        <taxon>Actinomycetes</taxon>
        <taxon>Mycobacteriales</taxon>
        <taxon>Mycobacteriaceae</taxon>
        <taxon>Mycolicibacterium</taxon>
    </lineage>
</organism>
<protein>
    <recommendedName>
        <fullName evidence="1">VapC45 PIN like domain-containing protein</fullName>
    </recommendedName>
</protein>
<dbReference type="EMBL" id="AP022566">
    <property type="protein sequence ID" value="BBX30710.1"/>
    <property type="molecule type" value="Genomic_DNA"/>
</dbReference>
<geneLocation type="plasmid" evidence="2 3">
    <name>pJCM12272</name>
</geneLocation>
<proteinExistence type="predicted"/>